<evidence type="ECO:0000256" key="6">
    <source>
        <dbReference type="ARBA" id="ARBA00022771"/>
    </source>
</evidence>
<protein>
    <recommendedName>
        <fullName evidence="13">Fanconi-associated nuclease</fullName>
        <ecNumber evidence="13">3.1.4.1</ecNumber>
    </recommendedName>
</protein>
<dbReference type="Pfam" id="PF21315">
    <property type="entry name" value="FAN1_HTH"/>
    <property type="match status" value="1"/>
</dbReference>
<dbReference type="FunCoup" id="F2U0T2">
    <property type="interactions" value="1389"/>
</dbReference>
<dbReference type="GO" id="GO:0036297">
    <property type="term" value="P:interstrand cross-link repair"/>
    <property type="evidence" value="ECO:0007669"/>
    <property type="project" value="InterPro"/>
</dbReference>
<dbReference type="Pfam" id="PF21170">
    <property type="entry name" value="FAN1_TPR"/>
    <property type="match status" value="1"/>
</dbReference>
<evidence type="ECO:0000256" key="11">
    <source>
        <dbReference type="ARBA" id="ARBA00023211"/>
    </source>
</evidence>
<dbReference type="GO" id="GO:0017108">
    <property type="term" value="F:5'-flap endonuclease activity"/>
    <property type="evidence" value="ECO:0007669"/>
    <property type="project" value="TreeGrafter"/>
</dbReference>
<feature type="compositionally biased region" description="Basic and acidic residues" evidence="14">
    <location>
        <begin position="341"/>
        <end position="360"/>
    </location>
</feature>
<evidence type="ECO:0000256" key="2">
    <source>
        <dbReference type="ARBA" id="ARBA00005533"/>
    </source>
</evidence>
<dbReference type="GeneID" id="16077662"/>
<evidence type="ECO:0000259" key="15">
    <source>
        <dbReference type="PROSITE" id="PS50158"/>
    </source>
</evidence>
<dbReference type="RefSeq" id="XP_004997067.1">
    <property type="nucleotide sequence ID" value="XM_004997010.1"/>
</dbReference>
<dbReference type="InterPro" id="IPR006642">
    <property type="entry name" value="Rad18_UBZ4"/>
</dbReference>
<accession>F2U0T2</accession>
<evidence type="ECO:0000256" key="7">
    <source>
        <dbReference type="ARBA" id="ARBA00022801"/>
    </source>
</evidence>
<keyword evidence="6 12" id="KW-0863">Zinc-finger</keyword>
<reference evidence="16" key="1">
    <citation type="submission" date="2009-08" db="EMBL/GenBank/DDBJ databases">
        <title>Annotation of Salpingoeca rosetta.</title>
        <authorList>
            <consortium name="The Broad Institute Genome Sequencing Platform"/>
            <person name="Russ C."/>
            <person name="Cuomo C."/>
            <person name="Burger G."/>
            <person name="Gray M.W."/>
            <person name="Holland P.W.H."/>
            <person name="King N."/>
            <person name="Lang F.B.F."/>
            <person name="Roger A.J."/>
            <person name="Ruiz-Trillo I."/>
            <person name="Young S.K."/>
            <person name="Zeng Q."/>
            <person name="Gargeya S."/>
            <person name="Alvarado L."/>
            <person name="Berlin A."/>
            <person name="Chapman S.B."/>
            <person name="Chen Z."/>
            <person name="Freedman E."/>
            <person name="Gellesch M."/>
            <person name="Goldberg J."/>
            <person name="Griggs A."/>
            <person name="Gujja S."/>
            <person name="Heilman E."/>
            <person name="Heiman D."/>
            <person name="Howarth C."/>
            <person name="Mehta T."/>
            <person name="Neiman D."/>
            <person name="Pearson M."/>
            <person name="Roberts A."/>
            <person name="Saif S."/>
            <person name="Shea T."/>
            <person name="Shenoy N."/>
            <person name="Sisk P."/>
            <person name="Stolte C."/>
            <person name="Sykes S."/>
            <person name="White J."/>
            <person name="Yandava C."/>
            <person name="Haas B."/>
            <person name="Nusbaum C."/>
            <person name="Birren B."/>
        </authorList>
    </citation>
    <scope>NUCLEOTIDE SEQUENCE [LARGE SCALE GENOMIC DNA]</scope>
    <source>
        <strain evidence="16">ATCC 50818</strain>
    </source>
</reference>
<dbReference type="GO" id="GO:0008270">
    <property type="term" value="F:zinc ion binding"/>
    <property type="evidence" value="ECO:0007669"/>
    <property type="project" value="UniProtKB-KW"/>
</dbReference>
<dbReference type="Proteomes" id="UP000007799">
    <property type="component" value="Unassembled WGS sequence"/>
</dbReference>
<evidence type="ECO:0000256" key="1">
    <source>
        <dbReference type="ARBA" id="ARBA00000983"/>
    </source>
</evidence>
<feature type="compositionally biased region" description="Low complexity" evidence="14">
    <location>
        <begin position="57"/>
        <end position="75"/>
    </location>
</feature>
<dbReference type="STRING" id="946362.F2U0T2"/>
<keyword evidence="4 13" id="KW-0479">Metal-binding</keyword>
<dbReference type="InParanoid" id="F2U0T2"/>
<feature type="compositionally biased region" description="Acidic residues" evidence="14">
    <location>
        <begin position="13"/>
        <end position="56"/>
    </location>
</feature>
<dbReference type="PROSITE" id="PS50158">
    <property type="entry name" value="ZF_CCHC"/>
    <property type="match status" value="1"/>
</dbReference>
<gene>
    <name evidence="16" type="ORF">PTSG_01097</name>
</gene>
<dbReference type="InterPro" id="IPR036875">
    <property type="entry name" value="Znf_CCHC_sf"/>
</dbReference>
<dbReference type="AlphaFoldDB" id="F2U0T2"/>
<evidence type="ECO:0000256" key="14">
    <source>
        <dbReference type="SAM" id="MobiDB-lite"/>
    </source>
</evidence>
<evidence type="ECO:0000256" key="5">
    <source>
        <dbReference type="ARBA" id="ARBA00022763"/>
    </source>
</evidence>
<keyword evidence="3 13" id="KW-0540">Nuclease</keyword>
<evidence type="ECO:0000313" key="16">
    <source>
        <dbReference type="EMBL" id="EGD80506.1"/>
    </source>
</evidence>
<keyword evidence="10 13" id="KW-0234">DNA repair</keyword>
<keyword evidence="13" id="KW-0539">Nucleus</keyword>
<dbReference type="GO" id="GO:0070336">
    <property type="term" value="F:flap-structured DNA binding"/>
    <property type="evidence" value="ECO:0007669"/>
    <property type="project" value="TreeGrafter"/>
</dbReference>
<dbReference type="SUPFAM" id="SSF57756">
    <property type="entry name" value="Retrovirus zinc finger-like domains"/>
    <property type="match status" value="1"/>
</dbReference>
<dbReference type="GO" id="GO:0004528">
    <property type="term" value="F:phosphodiesterase I activity"/>
    <property type="evidence" value="ECO:0007669"/>
    <property type="project" value="UniProtKB-EC"/>
</dbReference>
<dbReference type="Gene3D" id="3.40.1350.10">
    <property type="match status" value="1"/>
</dbReference>
<dbReference type="EC" id="3.1.4.1" evidence="13"/>
<feature type="compositionally biased region" description="Low complexity" evidence="14">
    <location>
        <begin position="176"/>
        <end position="194"/>
    </location>
</feature>
<dbReference type="Pfam" id="PF00098">
    <property type="entry name" value="zf-CCHC"/>
    <property type="match status" value="1"/>
</dbReference>
<dbReference type="SMART" id="SM00343">
    <property type="entry name" value="ZnF_C2HC"/>
    <property type="match status" value="1"/>
</dbReference>
<evidence type="ECO:0000313" key="17">
    <source>
        <dbReference type="Proteomes" id="UP000007799"/>
    </source>
</evidence>
<dbReference type="Gene3D" id="3.30.160.60">
    <property type="entry name" value="Classic Zinc Finger"/>
    <property type="match status" value="1"/>
</dbReference>
<organism evidence="17">
    <name type="scientific">Salpingoeca rosetta (strain ATCC 50818 / BSB-021)</name>
    <dbReference type="NCBI Taxonomy" id="946362"/>
    <lineage>
        <taxon>Eukaryota</taxon>
        <taxon>Choanoflagellata</taxon>
        <taxon>Craspedida</taxon>
        <taxon>Salpingoecidae</taxon>
        <taxon>Salpingoeca</taxon>
    </lineage>
</organism>
<dbReference type="InterPro" id="IPR014883">
    <property type="entry name" value="VRR_NUC"/>
</dbReference>
<dbReference type="eggNOG" id="KOG2143">
    <property type="taxonomic scope" value="Eukaryota"/>
</dbReference>
<evidence type="ECO:0000256" key="4">
    <source>
        <dbReference type="ARBA" id="ARBA00022723"/>
    </source>
</evidence>
<dbReference type="Pfam" id="PF08774">
    <property type="entry name" value="VRR_NUC"/>
    <property type="match status" value="1"/>
</dbReference>
<dbReference type="PANTHER" id="PTHR15749:SF4">
    <property type="entry name" value="FANCONI-ASSOCIATED NUCLEASE 1"/>
    <property type="match status" value="1"/>
</dbReference>
<dbReference type="PANTHER" id="PTHR15749">
    <property type="entry name" value="FANCONI-ASSOCIATED NUCLEASE 1"/>
    <property type="match status" value="1"/>
</dbReference>
<keyword evidence="17" id="KW-1185">Reference proteome</keyword>
<name>F2U0T2_SALR5</name>
<feature type="domain" description="CCHC-type" evidence="15">
    <location>
        <begin position="463"/>
        <end position="479"/>
    </location>
</feature>
<keyword evidence="9 13" id="KW-0460">Magnesium</keyword>
<dbReference type="KEGG" id="sre:PTSG_01097"/>
<dbReference type="SMART" id="SM00734">
    <property type="entry name" value="ZnF_Rad18"/>
    <property type="match status" value="1"/>
</dbReference>
<evidence type="ECO:0000256" key="13">
    <source>
        <dbReference type="RuleBase" id="RU365033"/>
    </source>
</evidence>
<dbReference type="Gene3D" id="4.10.60.10">
    <property type="entry name" value="Zinc finger, CCHC-type"/>
    <property type="match status" value="1"/>
</dbReference>
<comment type="catalytic activity">
    <reaction evidence="1 13">
        <text>Hydrolytically removes 5'-nucleotides successively from the 3'-hydroxy termini of 3'-hydroxy-terminated oligonucleotides.</text>
        <dbReference type="EC" id="3.1.4.1"/>
    </reaction>
</comment>
<feature type="compositionally biased region" description="Acidic residues" evidence="14">
    <location>
        <begin position="376"/>
        <end position="408"/>
    </location>
</feature>
<keyword evidence="8" id="KW-0862">Zinc</keyword>
<dbReference type="InterPro" id="IPR049132">
    <property type="entry name" value="FAN1-like_euk"/>
</dbReference>
<dbReference type="OMA" id="ICSSSHY"/>
<keyword evidence="5 13" id="KW-0227">DNA damage</keyword>
<dbReference type="InterPro" id="IPR011856">
    <property type="entry name" value="tRNA_endonuc-like_dom_sf"/>
</dbReference>
<dbReference type="InterPro" id="IPR049125">
    <property type="entry name" value="FAN1-like_WH"/>
</dbReference>
<comment type="subcellular location">
    <subcellularLocation>
        <location evidence="13">Nucleus</location>
    </subcellularLocation>
</comment>
<feature type="compositionally biased region" description="Low complexity" evidence="14">
    <location>
        <begin position="203"/>
        <end position="239"/>
    </location>
</feature>
<evidence type="ECO:0000256" key="12">
    <source>
        <dbReference type="PROSITE-ProRule" id="PRU00047"/>
    </source>
</evidence>
<dbReference type="GO" id="GO:0008409">
    <property type="term" value="F:5'-3' exonuclease activity"/>
    <property type="evidence" value="ECO:0007669"/>
    <property type="project" value="TreeGrafter"/>
</dbReference>
<dbReference type="InterPro" id="IPR049126">
    <property type="entry name" value="FAN1-like_TPR"/>
</dbReference>
<proteinExistence type="inferred from homology"/>
<feature type="region of interest" description="Disordered" evidence="14">
    <location>
        <begin position="320"/>
        <end position="454"/>
    </location>
</feature>
<keyword evidence="11 13" id="KW-0464">Manganese</keyword>
<comment type="similarity">
    <text evidence="2 13">Belongs to the FAN1 family.</text>
</comment>
<dbReference type="InterPro" id="IPR033315">
    <property type="entry name" value="Fan1-like"/>
</dbReference>
<feature type="region of interest" description="Disordered" evidence="14">
    <location>
        <begin position="1"/>
        <end position="239"/>
    </location>
</feature>
<dbReference type="GO" id="GO:0005634">
    <property type="term" value="C:nucleus"/>
    <property type="evidence" value="ECO:0007669"/>
    <property type="project" value="UniProtKB-SubCell"/>
</dbReference>
<comment type="cofactor">
    <cofactor evidence="13">
        <name>Mg(2+)</name>
        <dbReference type="ChEBI" id="CHEBI:18420"/>
    </cofactor>
    <cofactor evidence="13">
        <name>Mn(2+)</name>
        <dbReference type="ChEBI" id="CHEBI:29035"/>
    </cofactor>
</comment>
<evidence type="ECO:0000256" key="9">
    <source>
        <dbReference type="ARBA" id="ARBA00022842"/>
    </source>
</evidence>
<dbReference type="SMART" id="SM00990">
    <property type="entry name" value="VRR_NUC"/>
    <property type="match status" value="1"/>
</dbReference>
<feature type="compositionally biased region" description="Basic and acidic residues" evidence="14">
    <location>
        <begin position="127"/>
        <end position="140"/>
    </location>
</feature>
<comment type="function">
    <text evidence="13">Nuclease required for the repair of DNA interstrand cross-links (ICL). Acts as a 5'-3' exonuclease that anchors at a cut end of DNA and cleaves DNA successively at every third nucleotide, allowing to excise an ICL from one strand through flanking incisions.</text>
</comment>
<dbReference type="OrthoDB" id="76364at2759"/>
<dbReference type="CDD" id="cd22326">
    <property type="entry name" value="FAN1-like"/>
    <property type="match status" value="1"/>
</dbReference>
<evidence type="ECO:0000256" key="3">
    <source>
        <dbReference type="ARBA" id="ARBA00022722"/>
    </source>
</evidence>
<dbReference type="InterPro" id="IPR001878">
    <property type="entry name" value="Znf_CCHC"/>
</dbReference>
<dbReference type="EMBL" id="GL832958">
    <property type="protein sequence ID" value="EGD80506.1"/>
    <property type="molecule type" value="Genomic_DNA"/>
</dbReference>
<sequence>MTAAAVDGVGVGNEDDDGEVIVLMDEDDDDDDDEGEEGEEEGDEEEEEEGEEDADQGGDPPVQEGQQQAGRQRQGMHVGRQRAPRDGTVTKRPKLLSLRSERTSSASVRRTNEDTNTLHADASASTRKGEGKVRSSKEGKSGGGALSPSLKQTLRKLLPSANKTGTPSTPPPPPSATATVASTKTVTSTKTTPPRSRHRFSQQRRASASRTTSSSSTSSSASSSAAPRRKASATSPVALPKKTTAVKAKVSVMHLLQKSSSHTVRMVTCPCCEQQLSETVINTHLDQCLPQRSKSAPSKAVVQHHTASISWVNLTLENRHFSSNKPNNNGNKDNGDNEGCASDHNDVVNDSTAEQRERKQSAQSKRRQSGIALFDADSDSSTDDDDDDCCADDDDGGDDDGDDDDDDGFGSGGGHHACTDDGQGPRASGVTRQHVTSARAASASISMDTEAPAAESEDAKHQRCFTCGALDHWSRECPQGPYYLRHFKLMVDEVSSATHNRHLLCPHDVAVLRCLNALPMPAQKLFVRLYNRRHAWLRVDRLSYPEIAEDLNPVVSDLVECGLAHTPAAVTSLSDALHALSPPSLRTLQRQFRVRSSSTTREDLVRALTVAAQQQRTLLSKDSSTRMRKAAVALMGNCVRLNADVRALFTRLEVLFFMKTGLRENTLATVYLAEKGALTYPSYRVRASATPVFSSRRQLLEYTRALVTEQRLEDAIMSGRMDDVEADLKHAYAIWRQLVQNAQEQALREKEKQFRLQFTPAWVYTRIVCYYVELLERNHDYEPAVVVLHELLEQKLFCLDRRGRWFDRIALHYSEHVRDAAESLRLCDEGVRDHHIRTGHKLSLLRRAARLCRSSKHPHLHRHAETHPPAQLHAGQRLVLYGRAMSDREPGRKMTFIHNDTLCSVEDFVLLKFAERNWKGIHCEGQFFRTVFALLMWDVMFADVPHAFQTRYQVAPADFHTDTFYAARYELIKKRLGDIYDGDLHSMIMQAWDEHHGVMAAGLSWNMLSRDELAEATAAIGNKVIAGVCDILAQDYRHRSGGLPDLLLWKQQPTGERLATFVEVKSPNDTLAEKQKIWIHVLVTLGANVALCEVRDYAGRAELLKRPVSPLQA</sequence>
<evidence type="ECO:0000256" key="8">
    <source>
        <dbReference type="ARBA" id="ARBA00022833"/>
    </source>
</evidence>
<evidence type="ECO:0000256" key="10">
    <source>
        <dbReference type="ARBA" id="ARBA00023204"/>
    </source>
</evidence>
<keyword evidence="7 13" id="KW-0378">Hydrolase</keyword>
<feature type="compositionally biased region" description="Polar residues" evidence="14">
    <location>
        <begin position="103"/>
        <end position="126"/>
    </location>
</feature>